<dbReference type="eggNOG" id="KOG4847">
    <property type="taxonomic scope" value="Eukaryota"/>
</dbReference>
<sequence>MTNIINPSHFLINKVPDLNWSESVSKNMTWLSKGILDFEKEESEDIVERFTSMSNITRNISRKTDREEIRKKLAMESDYDEYYNGEKVYKKPSLQSRLQSGMNLQICFMNENVSDNESITSDPEVENNSFENSGNFIDEKHQFTRPDSLIIKKNFIGKIASGGSKPVKSISNMPPPQKKVFKNEILFETDFITFQSQLQAEARSALIQAKEMAHMEMELEKQKQDISPITDIIKNSFLKVGITFCPEKRRLSRQVLTELNIAQLQIIANELHAKIKLLNEKLVRYLIGRDDLHMEQDSMLVDIEDLTRYLCGT</sequence>
<dbReference type="KEGG" id="phu:Phum_PHUM136370"/>
<feature type="domain" description="Schwannomin interacting protein 1 C-terminal" evidence="2">
    <location>
        <begin position="62"/>
        <end position="310"/>
    </location>
</feature>
<dbReference type="PANTHER" id="PTHR13103">
    <property type="entry name" value="SCHWANNOMIN INTERACTING PROTEIN 1"/>
    <property type="match status" value="1"/>
</dbReference>
<evidence type="ECO:0000313" key="4">
    <source>
        <dbReference type="EnsemblMetazoa" id="PHUM136370-PA"/>
    </source>
</evidence>
<dbReference type="EMBL" id="DS235093">
    <property type="protein sequence ID" value="EEB11827.1"/>
    <property type="molecule type" value="Genomic_DNA"/>
</dbReference>
<dbReference type="InParanoid" id="E0VEM1"/>
<keyword evidence="1" id="KW-0175">Coiled coil</keyword>
<accession>E0VEM1</accession>
<dbReference type="GO" id="GO:0005886">
    <property type="term" value="C:plasma membrane"/>
    <property type="evidence" value="ECO:0007669"/>
    <property type="project" value="TreeGrafter"/>
</dbReference>
<reference evidence="4" key="3">
    <citation type="submission" date="2020-05" db="UniProtKB">
        <authorList>
            <consortium name="EnsemblMetazoa"/>
        </authorList>
    </citation>
    <scope>IDENTIFICATION</scope>
    <source>
        <strain evidence="4">USDA</strain>
    </source>
</reference>
<evidence type="ECO:0000259" key="2">
    <source>
        <dbReference type="Pfam" id="PF10148"/>
    </source>
</evidence>
<dbReference type="InterPro" id="IPR015649">
    <property type="entry name" value="SCHIP_1_C"/>
</dbReference>
<dbReference type="Proteomes" id="UP000009046">
    <property type="component" value="Unassembled WGS sequence"/>
</dbReference>
<dbReference type="VEuPathDB" id="VectorBase:PHUM136370"/>
<gene>
    <name evidence="4" type="primary">8234242</name>
    <name evidence="3" type="ORF">Phum_PHUM136370</name>
</gene>
<proteinExistence type="predicted"/>
<reference evidence="3" key="1">
    <citation type="submission" date="2007-04" db="EMBL/GenBank/DDBJ databases">
        <title>Annotation of Pediculus humanus corporis strain USDA.</title>
        <authorList>
            <person name="Kirkness E."/>
            <person name="Hannick L."/>
            <person name="Hass B."/>
            <person name="Bruggner R."/>
            <person name="Lawson D."/>
            <person name="Bidwell S."/>
            <person name="Joardar V."/>
            <person name="Caler E."/>
            <person name="Walenz B."/>
            <person name="Inman J."/>
            <person name="Schobel S."/>
            <person name="Galinsky K."/>
            <person name="Amedeo P."/>
            <person name="Strausberg R."/>
        </authorList>
    </citation>
    <scope>NUCLEOTIDE SEQUENCE</scope>
    <source>
        <strain evidence="3">USDA</strain>
    </source>
</reference>
<dbReference type="EnsemblMetazoa" id="PHUM136370-RA">
    <property type="protein sequence ID" value="PHUM136370-PA"/>
    <property type="gene ID" value="PHUM136370"/>
</dbReference>
<dbReference type="EMBL" id="AAZO01001577">
    <property type="status" value="NOT_ANNOTATED_CDS"/>
    <property type="molecule type" value="Genomic_DNA"/>
</dbReference>
<dbReference type="InterPro" id="IPR039045">
    <property type="entry name" value="SCHIP_1"/>
</dbReference>
<dbReference type="CTD" id="8234242"/>
<dbReference type="PANTHER" id="PTHR13103:SF2">
    <property type="entry name" value="IQCJ-SCHIP1 READTHROUGH TRANSCRIPT PROTEIN-RELATED"/>
    <property type="match status" value="1"/>
</dbReference>
<dbReference type="GO" id="GO:0035332">
    <property type="term" value="P:positive regulation of hippo signaling"/>
    <property type="evidence" value="ECO:0007669"/>
    <property type="project" value="TreeGrafter"/>
</dbReference>
<evidence type="ECO:0000256" key="1">
    <source>
        <dbReference type="ARBA" id="ARBA00023054"/>
    </source>
</evidence>
<keyword evidence="5" id="KW-1185">Reference proteome</keyword>
<reference evidence="3" key="2">
    <citation type="submission" date="2007-04" db="EMBL/GenBank/DDBJ databases">
        <title>The genome of the human body louse.</title>
        <authorList>
            <consortium name="The Human Body Louse Genome Consortium"/>
            <person name="Kirkness E."/>
            <person name="Walenz B."/>
            <person name="Hass B."/>
            <person name="Bruggner R."/>
            <person name="Strausberg R."/>
        </authorList>
    </citation>
    <scope>NUCLEOTIDE SEQUENCE</scope>
    <source>
        <strain evidence="3">USDA</strain>
    </source>
</reference>
<dbReference type="AlphaFoldDB" id="E0VEM1"/>
<dbReference type="OMA" id="HMMEKSL"/>
<organism>
    <name type="scientific">Pediculus humanus subsp. corporis</name>
    <name type="common">Body louse</name>
    <dbReference type="NCBI Taxonomy" id="121224"/>
    <lineage>
        <taxon>Eukaryota</taxon>
        <taxon>Metazoa</taxon>
        <taxon>Ecdysozoa</taxon>
        <taxon>Arthropoda</taxon>
        <taxon>Hexapoda</taxon>
        <taxon>Insecta</taxon>
        <taxon>Pterygota</taxon>
        <taxon>Neoptera</taxon>
        <taxon>Paraneoptera</taxon>
        <taxon>Psocodea</taxon>
        <taxon>Troctomorpha</taxon>
        <taxon>Phthiraptera</taxon>
        <taxon>Anoplura</taxon>
        <taxon>Pediculidae</taxon>
        <taxon>Pediculus</taxon>
    </lineage>
</organism>
<dbReference type="OrthoDB" id="6260144at2759"/>
<dbReference type="GO" id="GO:0030054">
    <property type="term" value="C:cell junction"/>
    <property type="evidence" value="ECO:0007669"/>
    <property type="project" value="TreeGrafter"/>
</dbReference>
<dbReference type="STRING" id="121224.E0VEM1"/>
<dbReference type="HOGENOM" id="CLU_043543_0_0_1"/>
<dbReference type="Pfam" id="PF10148">
    <property type="entry name" value="SCHIP-1_C"/>
    <property type="match status" value="1"/>
</dbReference>
<dbReference type="RefSeq" id="XP_002424565.1">
    <property type="nucleotide sequence ID" value="XM_002424520.1"/>
</dbReference>
<evidence type="ECO:0000313" key="3">
    <source>
        <dbReference type="EMBL" id="EEB11827.1"/>
    </source>
</evidence>
<protein>
    <submittedName>
        <fullName evidence="3 4">Schwannomin interacting protein, putative</fullName>
    </submittedName>
</protein>
<evidence type="ECO:0000313" key="5">
    <source>
        <dbReference type="Proteomes" id="UP000009046"/>
    </source>
</evidence>
<dbReference type="GeneID" id="8234242"/>
<name>E0VEM1_PEDHC</name>